<keyword evidence="3" id="KW-0813">Transport</keyword>
<dbReference type="FunFam" id="1.10.3470.10:FF:000001">
    <property type="entry name" value="Vitamin B12 ABC transporter permease BtuC"/>
    <property type="match status" value="1"/>
</dbReference>
<comment type="subcellular location">
    <subcellularLocation>
        <location evidence="1">Cell membrane</location>
        <topology evidence="1">Multi-pass membrane protein</topology>
    </subcellularLocation>
</comment>
<comment type="similarity">
    <text evidence="2">Belongs to the binding-protein-dependent transport system permease family. FecCD subfamily.</text>
</comment>
<dbReference type="Gene3D" id="1.10.3470.10">
    <property type="entry name" value="ABC transporter involved in vitamin B12 uptake, BtuC"/>
    <property type="match status" value="1"/>
</dbReference>
<accession>A0A2X2ETX1</accession>
<protein>
    <submittedName>
        <fullName evidence="9">Iron-dicitrate transporter permease subunit</fullName>
    </submittedName>
</protein>
<evidence type="ECO:0000256" key="7">
    <source>
        <dbReference type="ARBA" id="ARBA00023136"/>
    </source>
</evidence>
<sequence>MSRTLALCFAFGAMSAVGLGLFWLSLSVYSPFVITRQDAFHGLFSGGQGGTQIAFVVAQLRVPRAMAAALVGAALAMAGALMQGITRNELASPSLFGVTAGAALGLALFSTGLVALPLPGGAMIMTLLGGAFAWGIVFSLGKAWSVGDTQGRLVLAGVIVAALCAALTRLTIILVEDQAQNVLNWLAGSFANVTYSQVGLLWPAVLIGGVLALACAPRLNLINLGDDAARSLGVRLAGLRLLVFAVSLLLVGASVCAIGPIGFVGLVAPNMARYWLGHDYRVLVPASAALGAVIVLASDILARAVAFPAETPAGVVTALVGAPFFLWLARRSR</sequence>
<keyword evidence="5 8" id="KW-0812">Transmembrane</keyword>
<proteinExistence type="inferred from homology"/>
<feature type="transmembrane region" description="Helical" evidence="8">
    <location>
        <begin position="153"/>
        <end position="175"/>
    </location>
</feature>
<dbReference type="AlphaFoldDB" id="A0A2X2ETX1"/>
<evidence type="ECO:0000313" key="9">
    <source>
        <dbReference type="EMBL" id="SPZ11789.1"/>
    </source>
</evidence>
<evidence type="ECO:0000256" key="2">
    <source>
        <dbReference type="ARBA" id="ARBA00007935"/>
    </source>
</evidence>
<dbReference type="GO" id="GO:0022857">
    <property type="term" value="F:transmembrane transporter activity"/>
    <property type="evidence" value="ECO:0007669"/>
    <property type="project" value="InterPro"/>
</dbReference>
<dbReference type="InterPro" id="IPR037294">
    <property type="entry name" value="ABC_BtuC-like"/>
</dbReference>
<dbReference type="PANTHER" id="PTHR30472">
    <property type="entry name" value="FERRIC ENTEROBACTIN TRANSPORT SYSTEM PERMEASE PROTEIN"/>
    <property type="match status" value="1"/>
</dbReference>
<evidence type="ECO:0000256" key="6">
    <source>
        <dbReference type="ARBA" id="ARBA00022989"/>
    </source>
</evidence>
<dbReference type="GO" id="GO:0005886">
    <property type="term" value="C:plasma membrane"/>
    <property type="evidence" value="ECO:0007669"/>
    <property type="project" value="UniProtKB-SubCell"/>
</dbReference>
<evidence type="ECO:0000313" key="10">
    <source>
        <dbReference type="Proteomes" id="UP000250443"/>
    </source>
</evidence>
<dbReference type="InterPro" id="IPR000522">
    <property type="entry name" value="ABC_transptr_permease_BtuC"/>
</dbReference>
<name>A0A2X2ETX1_PSELU</name>
<feature type="transmembrane region" description="Helical" evidence="8">
    <location>
        <begin position="195"/>
        <end position="216"/>
    </location>
</feature>
<keyword evidence="7 8" id="KW-0472">Membrane</keyword>
<dbReference type="Proteomes" id="UP000250443">
    <property type="component" value="Unassembled WGS sequence"/>
</dbReference>
<feature type="transmembrane region" description="Helical" evidence="8">
    <location>
        <begin position="65"/>
        <end position="82"/>
    </location>
</feature>
<dbReference type="Pfam" id="PF01032">
    <property type="entry name" value="FecCD"/>
    <property type="match status" value="1"/>
</dbReference>
<dbReference type="SUPFAM" id="SSF81345">
    <property type="entry name" value="ABC transporter involved in vitamin B12 uptake, BtuC"/>
    <property type="match status" value="1"/>
</dbReference>
<organism evidence="9 10">
    <name type="scientific">Pseudomonas luteola</name>
    <dbReference type="NCBI Taxonomy" id="47886"/>
    <lineage>
        <taxon>Bacteria</taxon>
        <taxon>Pseudomonadati</taxon>
        <taxon>Pseudomonadota</taxon>
        <taxon>Gammaproteobacteria</taxon>
        <taxon>Pseudomonadales</taxon>
        <taxon>Pseudomonadaceae</taxon>
        <taxon>Pseudomonas</taxon>
    </lineage>
</organism>
<dbReference type="NCBIfam" id="NF008407">
    <property type="entry name" value="PRK11228.1"/>
    <property type="match status" value="1"/>
</dbReference>
<keyword evidence="4" id="KW-1003">Cell membrane</keyword>
<dbReference type="EMBL" id="UAUF01000014">
    <property type="protein sequence ID" value="SPZ11789.1"/>
    <property type="molecule type" value="Genomic_DNA"/>
</dbReference>
<dbReference type="GO" id="GO:0033214">
    <property type="term" value="P:siderophore-iron import into cell"/>
    <property type="evidence" value="ECO:0007669"/>
    <property type="project" value="TreeGrafter"/>
</dbReference>
<evidence type="ECO:0000256" key="1">
    <source>
        <dbReference type="ARBA" id="ARBA00004651"/>
    </source>
</evidence>
<gene>
    <name evidence="9" type="primary">fecC</name>
    <name evidence="9" type="ORF">NCTC11842_04044</name>
</gene>
<keyword evidence="6 8" id="KW-1133">Transmembrane helix</keyword>
<feature type="transmembrane region" description="Helical" evidence="8">
    <location>
        <begin position="94"/>
        <end position="116"/>
    </location>
</feature>
<evidence type="ECO:0000256" key="5">
    <source>
        <dbReference type="ARBA" id="ARBA00022692"/>
    </source>
</evidence>
<evidence type="ECO:0000256" key="8">
    <source>
        <dbReference type="SAM" id="Phobius"/>
    </source>
</evidence>
<dbReference type="CDD" id="cd06550">
    <property type="entry name" value="TM_ABC_iron-siderophores_like"/>
    <property type="match status" value="1"/>
</dbReference>
<feature type="transmembrane region" description="Helical" evidence="8">
    <location>
        <begin position="313"/>
        <end position="330"/>
    </location>
</feature>
<dbReference type="PANTHER" id="PTHR30472:SF25">
    <property type="entry name" value="ABC TRANSPORTER PERMEASE PROTEIN MJ0876-RELATED"/>
    <property type="match status" value="1"/>
</dbReference>
<feature type="transmembrane region" description="Helical" evidence="8">
    <location>
        <begin position="237"/>
        <end position="262"/>
    </location>
</feature>
<feature type="transmembrane region" description="Helical" evidence="8">
    <location>
        <begin position="122"/>
        <end position="141"/>
    </location>
</feature>
<reference evidence="9 10" key="1">
    <citation type="submission" date="2018-06" db="EMBL/GenBank/DDBJ databases">
        <authorList>
            <consortium name="Pathogen Informatics"/>
            <person name="Doyle S."/>
        </authorList>
    </citation>
    <scope>NUCLEOTIDE SEQUENCE [LARGE SCALE GENOMIC DNA]</scope>
    <source>
        <strain evidence="9 10">NCTC11842</strain>
    </source>
</reference>
<evidence type="ECO:0000256" key="4">
    <source>
        <dbReference type="ARBA" id="ARBA00022475"/>
    </source>
</evidence>
<evidence type="ECO:0000256" key="3">
    <source>
        <dbReference type="ARBA" id="ARBA00022448"/>
    </source>
</evidence>